<dbReference type="RefSeq" id="XP_058332586.1">
    <property type="nucleotide sequence ID" value="XM_058473583.1"/>
</dbReference>
<name>A0A9W9PB35_9EURO</name>
<protein>
    <recommendedName>
        <fullName evidence="2">WLM domain-containing protein</fullName>
    </recommendedName>
</protein>
<dbReference type="GO" id="GO:0005634">
    <property type="term" value="C:nucleus"/>
    <property type="evidence" value="ECO:0007669"/>
    <property type="project" value="TreeGrafter"/>
</dbReference>
<dbReference type="OrthoDB" id="261960at2759"/>
<reference evidence="3" key="2">
    <citation type="journal article" date="2023" name="IMA Fungus">
        <title>Comparative genomic study of the Penicillium genus elucidates a diverse pangenome and 15 lateral gene transfer events.</title>
        <authorList>
            <person name="Petersen C."/>
            <person name="Sorensen T."/>
            <person name="Nielsen M.R."/>
            <person name="Sondergaard T.E."/>
            <person name="Sorensen J.L."/>
            <person name="Fitzpatrick D.A."/>
            <person name="Frisvad J.C."/>
            <person name="Nielsen K.L."/>
        </authorList>
    </citation>
    <scope>NUCLEOTIDE SEQUENCE</scope>
    <source>
        <strain evidence="3">IBT 19713</strain>
    </source>
</reference>
<dbReference type="PROSITE" id="PS51397">
    <property type="entry name" value="WLM"/>
    <property type="match status" value="1"/>
</dbReference>
<dbReference type="EMBL" id="JAPQKS010000003">
    <property type="protein sequence ID" value="KAJ5239667.1"/>
    <property type="molecule type" value="Genomic_DNA"/>
</dbReference>
<sequence length="284" mass="32070">MQDPEAIIREYRHDKSRPRQAEALKILQQIASMVKPIMRQHSCSMRILPRNANLLGMNDSRGYIYLRLRYARDPEQFLPFEEIADTMLHELCHIPIKPHNKAFHNLWNQLRDEHVELAMKGFTGGNFLSEGRRLGGSRIPMDEARRQARAAAEREKWPDGKIRTTIGWSRSPEGRRFDEEVLNGCASGTHGGAALAEEASRNGFRTQAEEDDANEQAIMQAFIELIQEEEREKYGSAYVPPSEQNPAGPHQNITSESPSEGSSSKSSGRKTSSSKAPGTFQKPE</sequence>
<dbReference type="Pfam" id="PF08325">
    <property type="entry name" value="WLM"/>
    <property type="match status" value="1"/>
</dbReference>
<proteinExistence type="predicted"/>
<dbReference type="InterPro" id="IPR013536">
    <property type="entry name" value="WLM_dom"/>
</dbReference>
<evidence type="ECO:0000313" key="4">
    <source>
        <dbReference type="Proteomes" id="UP001150941"/>
    </source>
</evidence>
<feature type="compositionally biased region" description="Low complexity" evidence="1">
    <location>
        <begin position="254"/>
        <end position="274"/>
    </location>
</feature>
<accession>A0A9W9PB35</accession>
<evidence type="ECO:0000313" key="3">
    <source>
        <dbReference type="EMBL" id="KAJ5239667.1"/>
    </source>
</evidence>
<dbReference type="PANTHER" id="PTHR46622:SF1">
    <property type="entry name" value="DNA-DEPENDENT METALLOPROTEASE WSS1"/>
    <property type="match status" value="1"/>
</dbReference>
<feature type="domain" description="WLM" evidence="2">
    <location>
        <begin position="1"/>
        <end position="157"/>
    </location>
</feature>
<dbReference type="InterPro" id="IPR053000">
    <property type="entry name" value="WSS1-like_metalloprotease"/>
</dbReference>
<dbReference type="GeneID" id="83200886"/>
<evidence type="ECO:0000256" key="1">
    <source>
        <dbReference type="SAM" id="MobiDB-lite"/>
    </source>
</evidence>
<comment type="caution">
    <text evidence="3">The sequence shown here is derived from an EMBL/GenBank/DDBJ whole genome shotgun (WGS) entry which is preliminary data.</text>
</comment>
<dbReference type="Proteomes" id="UP001150941">
    <property type="component" value="Unassembled WGS sequence"/>
</dbReference>
<feature type="region of interest" description="Disordered" evidence="1">
    <location>
        <begin position="232"/>
        <end position="284"/>
    </location>
</feature>
<organism evidence="3 4">
    <name type="scientific">Penicillium chermesinum</name>
    <dbReference type="NCBI Taxonomy" id="63820"/>
    <lineage>
        <taxon>Eukaryota</taxon>
        <taxon>Fungi</taxon>
        <taxon>Dikarya</taxon>
        <taxon>Ascomycota</taxon>
        <taxon>Pezizomycotina</taxon>
        <taxon>Eurotiomycetes</taxon>
        <taxon>Eurotiomycetidae</taxon>
        <taxon>Eurotiales</taxon>
        <taxon>Aspergillaceae</taxon>
        <taxon>Penicillium</taxon>
    </lineage>
</organism>
<reference evidence="3" key="1">
    <citation type="submission" date="2022-11" db="EMBL/GenBank/DDBJ databases">
        <authorList>
            <person name="Petersen C."/>
        </authorList>
    </citation>
    <scope>NUCLEOTIDE SEQUENCE</scope>
    <source>
        <strain evidence="3">IBT 19713</strain>
    </source>
</reference>
<dbReference type="PANTHER" id="PTHR46622">
    <property type="entry name" value="DNA-DEPENDENT METALLOPROTEASE WSS1"/>
    <property type="match status" value="1"/>
</dbReference>
<dbReference type="Gene3D" id="3.30.2010.10">
    <property type="entry name" value="Metalloproteases ('zincins'), catalytic domain"/>
    <property type="match status" value="1"/>
</dbReference>
<gene>
    <name evidence="3" type="ORF">N7468_004286</name>
</gene>
<dbReference type="GO" id="GO:0006281">
    <property type="term" value="P:DNA repair"/>
    <property type="evidence" value="ECO:0007669"/>
    <property type="project" value="TreeGrafter"/>
</dbReference>
<evidence type="ECO:0000259" key="2">
    <source>
        <dbReference type="PROSITE" id="PS51397"/>
    </source>
</evidence>
<dbReference type="GO" id="GO:0008237">
    <property type="term" value="F:metallopeptidase activity"/>
    <property type="evidence" value="ECO:0007669"/>
    <property type="project" value="TreeGrafter"/>
</dbReference>
<dbReference type="AlphaFoldDB" id="A0A9W9PB35"/>
<keyword evidence="4" id="KW-1185">Reference proteome</keyword>